<dbReference type="PANTHER" id="PTHR21137">
    <property type="entry name" value="ODORANT RECEPTOR"/>
    <property type="match status" value="1"/>
</dbReference>
<evidence type="ECO:0000256" key="10">
    <source>
        <dbReference type="ARBA" id="ARBA00037764"/>
    </source>
</evidence>
<name>A0A9E8IIL5_9MUSC</name>
<evidence type="ECO:0000256" key="6">
    <source>
        <dbReference type="ARBA" id="ARBA00022989"/>
    </source>
</evidence>
<feature type="transmembrane region" description="Helical" evidence="13">
    <location>
        <begin position="170"/>
        <end position="190"/>
    </location>
</feature>
<proteinExistence type="evidence at transcript level"/>
<evidence type="ECO:0000313" key="14">
    <source>
        <dbReference type="EMBL" id="UZH23384.1"/>
    </source>
</evidence>
<comment type="subunit">
    <text evidence="12">Interacts with Orco. Complexes exist early in the endomembrane system in olfactory sensory neurons (OSNs), coupling these complexes to the conserved ciliary trafficking pathway.</text>
</comment>
<dbReference type="GO" id="GO:0004984">
    <property type="term" value="F:olfactory receptor activity"/>
    <property type="evidence" value="ECO:0007669"/>
    <property type="project" value="InterPro"/>
</dbReference>
<keyword evidence="3 13" id="KW-0716">Sensory transduction</keyword>
<feature type="transmembrane region" description="Helical" evidence="13">
    <location>
        <begin position="285"/>
        <end position="307"/>
    </location>
</feature>
<organism evidence="14">
    <name type="scientific">Anastrepha ludens</name>
    <name type="common">Mexican fruit fly</name>
    <dbReference type="NCBI Taxonomy" id="28586"/>
    <lineage>
        <taxon>Eukaryota</taxon>
        <taxon>Metazoa</taxon>
        <taxon>Ecdysozoa</taxon>
        <taxon>Arthropoda</taxon>
        <taxon>Hexapoda</taxon>
        <taxon>Insecta</taxon>
        <taxon>Pterygota</taxon>
        <taxon>Neoptera</taxon>
        <taxon>Endopterygota</taxon>
        <taxon>Diptera</taxon>
        <taxon>Brachycera</taxon>
        <taxon>Muscomorpha</taxon>
        <taxon>Tephritoidea</taxon>
        <taxon>Tephritidae</taxon>
        <taxon>Anastrepha</taxon>
    </lineage>
</organism>
<evidence type="ECO:0000256" key="11">
    <source>
        <dbReference type="ARBA" id="ARBA00037946"/>
    </source>
</evidence>
<keyword evidence="5 13" id="KW-0552">Olfaction</keyword>
<dbReference type="GO" id="GO:0005549">
    <property type="term" value="F:odorant binding"/>
    <property type="evidence" value="ECO:0007669"/>
    <property type="project" value="InterPro"/>
</dbReference>
<evidence type="ECO:0000256" key="4">
    <source>
        <dbReference type="ARBA" id="ARBA00022692"/>
    </source>
</evidence>
<gene>
    <name evidence="14" type="primary">OR71a2</name>
</gene>
<evidence type="ECO:0000256" key="5">
    <source>
        <dbReference type="ARBA" id="ARBA00022725"/>
    </source>
</evidence>
<sequence>MSFDTIANSRLLSRALTLLGLWPVAMGTGSCLQRYYRYYQLFLHITLTFTLTLLMWLDVIFSENLDHATQVLKFLLTEMGLVVKIFNIWYYARMASEFLIEWETSELFVLQTCAERAMWQRAQRTFHKVVIVYVFCSFNTAICALIAVPFMNTRELPFPFWLPRKWREDYYWAMYSYEFIAMPFTCLCNIKTDLFQCYFLLHLTLCLRVIGMRLERLSNAVASESVTEEFVKIIKIHQRVDEMAKCCERIVSLPVLMQIMLSSFIICFIIYRLQNVRFSDNPAEFFSMLQYVVAMSLQIFLPCYYANELTVESQNLSHHLYNCDWTGMPVYNRRMIFVYMEYLKQPLVLHAGNFFEIGLPIFSKTMNNAYSLLALLLNVSDENQ</sequence>
<reference evidence="14" key="2">
    <citation type="submission" date="2022-05" db="EMBL/GenBank/DDBJ databases">
        <authorList>
            <person name="Segura Leon O.L."/>
            <person name="Torres Huerta B."/>
            <person name="Meza Hernandez S.J."/>
        </authorList>
    </citation>
    <scope>NUCLEOTIDE SEQUENCE</scope>
</reference>
<evidence type="ECO:0000256" key="3">
    <source>
        <dbReference type="ARBA" id="ARBA00022606"/>
    </source>
</evidence>
<comment type="similarity">
    <text evidence="11">Belongs to the insect chemoreceptor superfamily. Heteromeric odorant receptor channel (TC 1.A.69) family. Or2a subfamily.</text>
</comment>
<feature type="transmembrane region" description="Helical" evidence="13">
    <location>
        <begin position="130"/>
        <end position="150"/>
    </location>
</feature>
<keyword evidence="2" id="KW-1003">Cell membrane</keyword>
<evidence type="ECO:0000256" key="8">
    <source>
        <dbReference type="ARBA" id="ARBA00023170"/>
    </source>
</evidence>
<feature type="transmembrane region" description="Helical" evidence="13">
    <location>
        <begin position="37"/>
        <end position="57"/>
    </location>
</feature>
<dbReference type="Pfam" id="PF02949">
    <property type="entry name" value="7tm_6"/>
    <property type="match status" value="1"/>
</dbReference>
<keyword evidence="4 13" id="KW-0812">Transmembrane</keyword>
<keyword evidence="7 13" id="KW-0472">Membrane</keyword>
<keyword evidence="8 13" id="KW-0675">Receptor</keyword>
<dbReference type="EMBL" id="ON420013">
    <property type="protein sequence ID" value="UZH23384.1"/>
    <property type="molecule type" value="mRNA"/>
</dbReference>
<keyword evidence="9 13" id="KW-0807">Transducer</keyword>
<feature type="transmembrane region" description="Helical" evidence="13">
    <location>
        <begin position="250"/>
        <end position="273"/>
    </location>
</feature>
<accession>A0A9E8IIL5</accession>
<protein>
    <recommendedName>
        <fullName evidence="13">Odorant receptor</fullName>
    </recommendedName>
</protein>
<keyword evidence="6 13" id="KW-1133">Transmembrane helix</keyword>
<comment type="function">
    <text evidence="10">Odorant receptor which mediates acceptance or avoidance behavior, depending on its substrates. The odorant receptor repertoire encodes a large collection of odor stimuli that vary widely in identity, intensity, and duration. May form a complex with Orco to form odorant-sensing units, providing sensitive and prolonged odorant signaling and calcium permeability.</text>
</comment>
<reference evidence="14" key="1">
    <citation type="journal article" date="2022" name="Int. J. Mol. Sci.">
        <title>Identification of Candidate Chemosensory Gene Families by Head Transcriptomes Analysis in the Mexican Fruit Fly, Anastrepha ludens Loew (Diptera: Tephritidae).</title>
        <authorList>
            <person name="Segura-Leon O.L."/>
            <person name="Torres-Huerta B."/>
            <person name="Estrada-Perez A.R."/>
            <person name="Cibrian-Tovar J."/>
            <person name="Hernandez-Hernandez F.C."/>
            <person name="Cruz-Jaramillo J.L."/>
            <person name="Meza-Hernandez J.S."/>
            <person name="Sanchez-Galicia F."/>
        </authorList>
    </citation>
    <scope>NUCLEOTIDE SEQUENCE</scope>
</reference>
<dbReference type="InterPro" id="IPR004117">
    <property type="entry name" value="7tm6_olfct_rcpt"/>
</dbReference>
<evidence type="ECO:0000256" key="7">
    <source>
        <dbReference type="ARBA" id="ARBA00023136"/>
    </source>
</evidence>
<evidence type="ECO:0000256" key="1">
    <source>
        <dbReference type="ARBA" id="ARBA00004651"/>
    </source>
</evidence>
<dbReference type="GO" id="GO:0007165">
    <property type="term" value="P:signal transduction"/>
    <property type="evidence" value="ECO:0007669"/>
    <property type="project" value="UniProtKB-KW"/>
</dbReference>
<evidence type="ECO:0000256" key="13">
    <source>
        <dbReference type="RuleBase" id="RU351113"/>
    </source>
</evidence>
<dbReference type="GO" id="GO:0005886">
    <property type="term" value="C:plasma membrane"/>
    <property type="evidence" value="ECO:0007669"/>
    <property type="project" value="UniProtKB-SubCell"/>
</dbReference>
<dbReference type="AlphaFoldDB" id="A0A9E8IIL5"/>
<comment type="caution">
    <text evidence="13">Lacks conserved residue(s) required for the propagation of feature annotation.</text>
</comment>
<dbReference type="PANTHER" id="PTHR21137:SF37">
    <property type="entry name" value="ODORANT RECEPTOR 46A, ISOFORM B-RELATED"/>
    <property type="match status" value="1"/>
</dbReference>
<evidence type="ECO:0000256" key="2">
    <source>
        <dbReference type="ARBA" id="ARBA00022475"/>
    </source>
</evidence>
<comment type="subcellular location">
    <subcellularLocation>
        <location evidence="1 13">Cell membrane</location>
        <topology evidence="1 13">Multi-pass membrane protein</topology>
    </subcellularLocation>
</comment>
<evidence type="ECO:0000256" key="12">
    <source>
        <dbReference type="ARBA" id="ARBA00038679"/>
    </source>
</evidence>
<evidence type="ECO:0000256" key="9">
    <source>
        <dbReference type="ARBA" id="ARBA00023224"/>
    </source>
</evidence>